<comment type="caution">
    <text evidence="3">The sequence shown here is derived from an EMBL/GenBank/DDBJ whole genome shotgun (WGS) entry which is preliminary data.</text>
</comment>
<keyword evidence="1" id="KW-0456">Lyase</keyword>
<feature type="domain" description="Mandelate racemase/muconate lactonizing enzyme C-terminal" evidence="2">
    <location>
        <begin position="143"/>
        <end position="265"/>
    </location>
</feature>
<dbReference type="PANTHER" id="PTHR48080:SF2">
    <property type="entry name" value="D-GALACTONATE DEHYDRATASE"/>
    <property type="match status" value="1"/>
</dbReference>
<evidence type="ECO:0000256" key="1">
    <source>
        <dbReference type="ARBA" id="ARBA00023239"/>
    </source>
</evidence>
<reference evidence="3 4" key="1">
    <citation type="submission" date="2021-08" db="EMBL/GenBank/DDBJ databases">
        <title>Caldovatus sediminis gen. nov., sp. nov., a moderately thermophilic bacterium isolated from a hot spring.</title>
        <authorList>
            <person name="Hu C.-J."/>
            <person name="Li W.-J."/>
            <person name="Xian W.-D."/>
        </authorList>
    </citation>
    <scope>NUCLEOTIDE SEQUENCE [LARGE SCALE GENOMIC DNA]</scope>
    <source>
        <strain evidence="3 4">SYSU G05006</strain>
    </source>
</reference>
<sequence length="392" mass="42800">MRIERFEVLRCDAGWRTFSFLKMASADGVIGWSEFNESFGSPGLGRVIEELASAVVGMDPRASELVVARLHVLTRQSRGGLIQQAIAAIENAVLDIRAKAAGVPVCALFGGPIRTRIPLYWSHFGTYRVGGRRGVELPRIRTLDELARHAAEVRSLGFRALKTNILRIGPDGALGHFAPGFGRSPGWPELNWDNALLAELRAQLAAIREAAGPEMGIHLDLNFHFRTEGFLRMADAVAPFGLTWLEIDTHDPGALADIRRRAPCPIASCETLHGRRDFRPYFEARAVDVPIVDVIWNGLGESVKIAAMADAYELNCAPHNFYGHLSSAISAHFCAAIPNFRVMEIDVDSVAWRDELVLAPPVIENGELVLPAAPGWGVEPDEAAIRARPPAG</sequence>
<dbReference type="EMBL" id="JAHZUY010000005">
    <property type="protein sequence ID" value="MBW8268565.1"/>
    <property type="molecule type" value="Genomic_DNA"/>
</dbReference>
<dbReference type="SFLD" id="SFLDG00179">
    <property type="entry name" value="mandelate_racemase"/>
    <property type="match status" value="1"/>
</dbReference>
<proteinExistence type="predicted"/>
<evidence type="ECO:0000313" key="3">
    <source>
        <dbReference type="EMBL" id="MBW8268565.1"/>
    </source>
</evidence>
<name>A0ABS7EYV9_9PROT</name>
<dbReference type="PANTHER" id="PTHR48080">
    <property type="entry name" value="D-GALACTONATE DEHYDRATASE-RELATED"/>
    <property type="match status" value="1"/>
</dbReference>
<dbReference type="CDD" id="cd03316">
    <property type="entry name" value="MR_like"/>
    <property type="match status" value="1"/>
</dbReference>
<dbReference type="InterPro" id="IPR013341">
    <property type="entry name" value="Mandelate_racemase_N_dom"/>
</dbReference>
<dbReference type="Gene3D" id="3.30.390.10">
    <property type="entry name" value="Enolase-like, N-terminal domain"/>
    <property type="match status" value="1"/>
</dbReference>
<dbReference type="InterPro" id="IPR034593">
    <property type="entry name" value="DgoD-like"/>
</dbReference>
<protein>
    <submittedName>
        <fullName evidence="3">Mandelate racemase/muconate lactonizing enzyme family protein</fullName>
    </submittedName>
</protein>
<dbReference type="SUPFAM" id="SSF51604">
    <property type="entry name" value="Enolase C-terminal domain-like"/>
    <property type="match status" value="1"/>
</dbReference>
<dbReference type="InterPro" id="IPR013342">
    <property type="entry name" value="Mandelate_racemase_C"/>
</dbReference>
<gene>
    <name evidence="3" type="ORF">K1J50_03600</name>
</gene>
<dbReference type="Pfam" id="PF02746">
    <property type="entry name" value="MR_MLE_N"/>
    <property type="match status" value="1"/>
</dbReference>
<keyword evidence="4" id="KW-1185">Reference proteome</keyword>
<dbReference type="SFLD" id="SFLDS00001">
    <property type="entry name" value="Enolase"/>
    <property type="match status" value="1"/>
</dbReference>
<evidence type="ECO:0000313" key="4">
    <source>
        <dbReference type="Proteomes" id="UP001519924"/>
    </source>
</evidence>
<dbReference type="InterPro" id="IPR029065">
    <property type="entry name" value="Enolase_C-like"/>
</dbReference>
<accession>A0ABS7EYV9</accession>
<dbReference type="Pfam" id="PF13378">
    <property type="entry name" value="MR_MLE_C"/>
    <property type="match status" value="1"/>
</dbReference>
<dbReference type="InterPro" id="IPR036849">
    <property type="entry name" value="Enolase-like_C_sf"/>
</dbReference>
<dbReference type="InterPro" id="IPR029017">
    <property type="entry name" value="Enolase-like_N"/>
</dbReference>
<dbReference type="Proteomes" id="UP001519924">
    <property type="component" value="Unassembled WGS sequence"/>
</dbReference>
<dbReference type="SUPFAM" id="SSF54826">
    <property type="entry name" value="Enolase N-terminal domain-like"/>
    <property type="match status" value="1"/>
</dbReference>
<organism evidence="3 4">
    <name type="scientific">Caldovatus aquaticus</name>
    <dbReference type="NCBI Taxonomy" id="2865671"/>
    <lineage>
        <taxon>Bacteria</taxon>
        <taxon>Pseudomonadati</taxon>
        <taxon>Pseudomonadota</taxon>
        <taxon>Alphaproteobacteria</taxon>
        <taxon>Acetobacterales</taxon>
        <taxon>Roseomonadaceae</taxon>
        <taxon>Caldovatus</taxon>
    </lineage>
</organism>
<dbReference type="SMART" id="SM00922">
    <property type="entry name" value="MR_MLE"/>
    <property type="match status" value="1"/>
</dbReference>
<evidence type="ECO:0000259" key="2">
    <source>
        <dbReference type="SMART" id="SM00922"/>
    </source>
</evidence>
<dbReference type="Gene3D" id="3.20.20.120">
    <property type="entry name" value="Enolase-like C-terminal domain"/>
    <property type="match status" value="1"/>
</dbReference>
<dbReference type="RefSeq" id="WP_220116073.1">
    <property type="nucleotide sequence ID" value="NZ_JAHZUY010000005.1"/>
</dbReference>